<dbReference type="AlphaFoldDB" id="A0A161LN33"/>
<keyword evidence="2" id="KW-1185">Reference proteome</keyword>
<comment type="caution">
    <text evidence="1">The sequence shown here is derived from an EMBL/GenBank/DDBJ whole genome shotgun (WGS) entry which is preliminary data.</text>
</comment>
<proteinExistence type="predicted"/>
<accession>A0A161LN33</accession>
<dbReference type="STRING" id="161355.PS9374_04600"/>
<sequence>MTTTAVQFVPFDADRATLLAHLDAHPWWARNRRDSGNGYLVWELTAEACTELYGHLFHQHGRAVLLTESAAAHHPPSDTGTCEEAAYVINAVALGLDLRTSTDVVDWLVAIYRLAEPGGAIALIASGQVVPE</sequence>
<evidence type="ECO:0000313" key="1">
    <source>
        <dbReference type="EMBL" id="GAT68935.1"/>
    </source>
</evidence>
<protein>
    <submittedName>
        <fullName evidence="1">Uncharacterized protein</fullName>
    </submittedName>
</protein>
<dbReference type="EMBL" id="BDCX01000011">
    <property type="protein sequence ID" value="GAT68935.1"/>
    <property type="molecule type" value="Genomic_DNA"/>
</dbReference>
<reference evidence="2" key="2">
    <citation type="submission" date="2016-04" db="EMBL/GenBank/DDBJ databases">
        <title>Planomonospora sphaerica JCM9374 whole genome shotgun sequence.</title>
        <authorList>
            <person name="Suzuki T."/>
            <person name="Dohra H."/>
            <person name="Kodani S."/>
        </authorList>
    </citation>
    <scope>NUCLEOTIDE SEQUENCE [LARGE SCALE GENOMIC DNA]</scope>
    <source>
        <strain evidence="2">JCM 9374</strain>
    </source>
</reference>
<organism evidence="1 2">
    <name type="scientific">Planomonospora sphaerica</name>
    <dbReference type="NCBI Taxonomy" id="161355"/>
    <lineage>
        <taxon>Bacteria</taxon>
        <taxon>Bacillati</taxon>
        <taxon>Actinomycetota</taxon>
        <taxon>Actinomycetes</taxon>
        <taxon>Streptosporangiales</taxon>
        <taxon>Streptosporangiaceae</taxon>
        <taxon>Planomonospora</taxon>
    </lineage>
</organism>
<dbReference type="RefSeq" id="WP_068899891.1">
    <property type="nucleotide sequence ID" value="NZ_BDCX01000011.1"/>
</dbReference>
<dbReference type="OrthoDB" id="4523591at2"/>
<name>A0A161LN33_9ACTN</name>
<dbReference type="Proteomes" id="UP000077701">
    <property type="component" value="Unassembled WGS sequence"/>
</dbReference>
<reference evidence="1 2" key="1">
    <citation type="journal article" date="2016" name="Genome Announc.">
        <title>Draft Genome Sequence of Planomonospora sphaerica JCM9374, a Rare Actinomycete.</title>
        <authorList>
            <person name="Dohra H."/>
            <person name="Suzuki T."/>
            <person name="Inoue Y."/>
            <person name="Kodani S."/>
        </authorList>
    </citation>
    <scope>NUCLEOTIDE SEQUENCE [LARGE SCALE GENOMIC DNA]</scope>
    <source>
        <strain evidence="1 2">JCM 9374</strain>
    </source>
</reference>
<gene>
    <name evidence="1" type="ORF">PS9374_04600</name>
</gene>
<evidence type="ECO:0000313" key="2">
    <source>
        <dbReference type="Proteomes" id="UP000077701"/>
    </source>
</evidence>